<evidence type="ECO:0000313" key="1">
    <source>
        <dbReference type="EMBL" id="OGD39646.1"/>
    </source>
</evidence>
<accession>A0A1F5C9W5</accession>
<name>A0A1F5C9W5_9BACT</name>
<gene>
    <name evidence="1" type="ORF">A3I30_04085</name>
</gene>
<comment type="caution">
    <text evidence="1">The sequence shown here is derived from an EMBL/GenBank/DDBJ whole genome shotgun (WGS) entry which is preliminary data.</text>
</comment>
<dbReference type="AlphaFoldDB" id="A0A1F5C9W5"/>
<evidence type="ECO:0000313" key="2">
    <source>
        <dbReference type="Proteomes" id="UP000177197"/>
    </source>
</evidence>
<dbReference type="Proteomes" id="UP000177197">
    <property type="component" value="Unassembled WGS sequence"/>
</dbReference>
<sequence length="62" mass="7188">MPKTKQKSAQDIQDEIFRKMSSDRKIKLAADLWRLAKAIDSDKIKYGINRPAQTSHNSRRDS</sequence>
<dbReference type="EMBL" id="MEYV01000022">
    <property type="protein sequence ID" value="OGD39646.1"/>
    <property type="molecule type" value="Genomic_DNA"/>
</dbReference>
<reference evidence="1 2" key="1">
    <citation type="journal article" date="2016" name="Nat. Commun.">
        <title>Thousands of microbial genomes shed light on interconnected biogeochemical processes in an aquifer system.</title>
        <authorList>
            <person name="Anantharaman K."/>
            <person name="Brown C.T."/>
            <person name="Hug L.A."/>
            <person name="Sharon I."/>
            <person name="Castelle C.J."/>
            <person name="Probst A.J."/>
            <person name="Thomas B.C."/>
            <person name="Singh A."/>
            <person name="Wilkins M.J."/>
            <person name="Karaoz U."/>
            <person name="Brodie E.L."/>
            <person name="Williams K.H."/>
            <person name="Hubbard S.S."/>
            <person name="Banfield J.F."/>
        </authorList>
    </citation>
    <scope>NUCLEOTIDE SEQUENCE [LARGE SCALE GENOMIC DNA]</scope>
</reference>
<organism evidence="1 2">
    <name type="scientific">Candidatus Azambacteria bacterium RIFCSPLOWO2_02_FULL_44_14</name>
    <dbReference type="NCBI Taxonomy" id="1797306"/>
    <lineage>
        <taxon>Bacteria</taxon>
        <taxon>Candidatus Azamiibacteriota</taxon>
    </lineage>
</organism>
<protein>
    <submittedName>
        <fullName evidence="1">Uncharacterized protein</fullName>
    </submittedName>
</protein>
<proteinExistence type="predicted"/>